<reference evidence="3 4" key="1">
    <citation type="submission" date="2016-10" db="EMBL/GenBank/DDBJ databases">
        <authorList>
            <person name="de Groot N.N."/>
        </authorList>
    </citation>
    <scope>NUCLEOTIDE SEQUENCE [LARGE SCALE GENOMIC DNA]</scope>
    <source>
        <strain evidence="2 3">CGMCC 1.9095</strain>
        <strain evidence="1 4">DSM 22558</strain>
    </source>
</reference>
<dbReference type="AlphaFoldDB" id="A0A031MLL0"/>
<evidence type="ECO:0000313" key="4">
    <source>
        <dbReference type="Proteomes" id="UP000186904"/>
    </source>
</evidence>
<dbReference type="PROSITE" id="PS51257">
    <property type="entry name" value="PROKAR_LIPOPROTEIN"/>
    <property type="match status" value="1"/>
</dbReference>
<gene>
    <name evidence="2" type="ORF">SAMN04487855_0431</name>
    <name evidence="1" type="ORF">SAMN05216589_1195</name>
</gene>
<accession>A0A031MLL0</accession>
<organism evidence="2 3">
    <name type="scientific">Halopseudomonas bauzanensis</name>
    <dbReference type="NCBI Taxonomy" id="653930"/>
    <lineage>
        <taxon>Bacteria</taxon>
        <taxon>Pseudomonadati</taxon>
        <taxon>Pseudomonadota</taxon>
        <taxon>Gammaproteobacteria</taxon>
        <taxon>Pseudomonadales</taxon>
        <taxon>Pseudomonadaceae</taxon>
        <taxon>Halopseudomonas</taxon>
    </lineage>
</organism>
<dbReference type="EMBL" id="FOUA01000001">
    <property type="protein sequence ID" value="SFL62684.1"/>
    <property type="molecule type" value="Genomic_DNA"/>
</dbReference>
<dbReference type="Pfam" id="PF11102">
    <property type="entry name" value="YjbF"/>
    <property type="match status" value="1"/>
</dbReference>
<evidence type="ECO:0000313" key="1">
    <source>
        <dbReference type="EMBL" id="SER64895.1"/>
    </source>
</evidence>
<dbReference type="SUPFAM" id="SSF159270">
    <property type="entry name" value="YmcC-like"/>
    <property type="match status" value="1"/>
</dbReference>
<dbReference type="Proteomes" id="UP000186599">
    <property type="component" value="Unassembled WGS sequence"/>
</dbReference>
<keyword evidence="2" id="KW-0449">Lipoprotein</keyword>
<name>A0A031MLL0_9GAMM</name>
<sequence>MKTFLRTVVLGMAMAGMTGCNSLSGDALQTMKLAISGPESPITVDKVHAVNGPALAVRLGAAEAMLVSNGTGTGLVEWYGNTEMLLTQHGRVTRTAGLPADIIAPLVAGDPFNAGLLNVADGTEVVRLVDYPAQYQTGLRQYARYKRGPVETIEYMGQRHQLQRVDEHIRMPELGFKATNHYWLEPDTGLVRRSVQHFAPDLPPLRLTLLKTAGGQS</sequence>
<dbReference type="InterPro" id="IPR023373">
    <property type="entry name" value="YmcC_sf"/>
</dbReference>
<dbReference type="RefSeq" id="WP_074778321.1">
    <property type="nucleotide sequence ID" value="NZ_FOGN01000001.1"/>
</dbReference>
<evidence type="ECO:0000313" key="2">
    <source>
        <dbReference type="EMBL" id="SFL62684.1"/>
    </source>
</evidence>
<dbReference type="Gene3D" id="2.40.360.10">
    <property type="entry name" value="YmcC-like"/>
    <property type="match status" value="1"/>
</dbReference>
<dbReference type="EMBL" id="FOGN01000001">
    <property type="protein sequence ID" value="SER64895.1"/>
    <property type="molecule type" value="Genomic_DNA"/>
</dbReference>
<dbReference type="InterPro" id="IPR021308">
    <property type="entry name" value="GfcB"/>
</dbReference>
<keyword evidence="3" id="KW-1185">Reference proteome</keyword>
<protein>
    <submittedName>
        <fullName evidence="2">Group 4 capsule polysaccharide lipoprotein gfcB, YjbF</fullName>
    </submittedName>
</protein>
<dbReference type="Proteomes" id="UP000186904">
    <property type="component" value="Unassembled WGS sequence"/>
</dbReference>
<dbReference type="OrthoDB" id="7001949at2"/>
<proteinExistence type="predicted"/>
<evidence type="ECO:0000313" key="3">
    <source>
        <dbReference type="Proteomes" id="UP000186599"/>
    </source>
</evidence>
<dbReference type="STRING" id="653930.SAMN05216589_1195"/>